<dbReference type="GO" id="GO:0031390">
    <property type="term" value="C:Ctf18 RFC-like complex"/>
    <property type="evidence" value="ECO:0007669"/>
    <property type="project" value="InterPro"/>
</dbReference>
<dbReference type="PANTHER" id="PTHR13395">
    <property type="entry name" value="SISTER CHROMATID COHESION PROTEIN DCC1-RELATED"/>
    <property type="match status" value="1"/>
</dbReference>
<comment type="caution">
    <text evidence="3">The sequence shown here is derived from an EMBL/GenBank/DDBJ whole genome shotgun (WGS) entry which is preliminary data.</text>
</comment>
<dbReference type="AlphaFoldDB" id="A0A8J4PU17"/>
<dbReference type="Pfam" id="PF09724">
    <property type="entry name" value="Dcc1"/>
    <property type="match status" value="1"/>
</dbReference>
<organism evidence="3 4">
    <name type="scientific">Polysphondylium violaceum</name>
    <dbReference type="NCBI Taxonomy" id="133409"/>
    <lineage>
        <taxon>Eukaryota</taxon>
        <taxon>Amoebozoa</taxon>
        <taxon>Evosea</taxon>
        <taxon>Eumycetozoa</taxon>
        <taxon>Dictyostelia</taxon>
        <taxon>Dictyosteliales</taxon>
        <taxon>Dictyosteliaceae</taxon>
        <taxon>Polysphondylium</taxon>
    </lineage>
</organism>
<dbReference type="EMBL" id="AJWJ01000652">
    <property type="protein sequence ID" value="KAF2069491.1"/>
    <property type="molecule type" value="Genomic_DNA"/>
</dbReference>
<evidence type="ECO:0000256" key="1">
    <source>
        <dbReference type="ARBA" id="ARBA00007017"/>
    </source>
</evidence>
<comment type="similarity">
    <text evidence="1">Belongs to the DCC1 family.</text>
</comment>
<name>A0A8J4PU17_9MYCE</name>
<dbReference type="Proteomes" id="UP000695562">
    <property type="component" value="Unassembled WGS sequence"/>
</dbReference>
<evidence type="ECO:0000313" key="3">
    <source>
        <dbReference type="EMBL" id="KAF2069491.1"/>
    </source>
</evidence>
<evidence type="ECO:0008006" key="5">
    <source>
        <dbReference type="Google" id="ProtNLM"/>
    </source>
</evidence>
<dbReference type="InterPro" id="IPR019128">
    <property type="entry name" value="Dcc1"/>
</dbReference>
<protein>
    <recommendedName>
        <fullName evidence="5">Sister chromatid cohesion protein DCC1</fullName>
    </recommendedName>
</protein>
<reference evidence="3" key="1">
    <citation type="submission" date="2020-01" db="EMBL/GenBank/DDBJ databases">
        <title>Development of genomics and gene disruption for Polysphondylium violaceum indicates a role for the polyketide synthase stlB in stalk morphogenesis.</title>
        <authorList>
            <person name="Narita B."/>
            <person name="Kawabe Y."/>
            <person name="Kin K."/>
            <person name="Saito T."/>
            <person name="Gibbs R."/>
            <person name="Kuspa A."/>
            <person name="Muzny D."/>
            <person name="Queller D."/>
            <person name="Richards S."/>
            <person name="Strassman J."/>
            <person name="Sucgang R."/>
            <person name="Worley K."/>
            <person name="Schaap P."/>
        </authorList>
    </citation>
    <scope>NUCLEOTIDE SEQUENCE</scope>
    <source>
        <strain evidence="3">QSvi11</strain>
    </source>
</reference>
<dbReference type="GO" id="GO:0000775">
    <property type="term" value="C:chromosome, centromeric region"/>
    <property type="evidence" value="ECO:0007669"/>
    <property type="project" value="TreeGrafter"/>
</dbReference>
<dbReference type="GO" id="GO:0034088">
    <property type="term" value="P:maintenance of mitotic sister chromatid cohesion"/>
    <property type="evidence" value="ECO:0007669"/>
    <property type="project" value="TreeGrafter"/>
</dbReference>
<proteinExistence type="inferred from homology"/>
<accession>A0A8J4PU17</accession>
<sequence length="368" mass="42210">MDTTINVNSIEFSNDYPNQSYYLLEVTNEIVDEIKKENKSNLVIKGLPNEDAVLCTKDKTFIIKGAQTSNAILLVSKNNDKVSTLFQQHLELIETKPRLNSLHTLVESKSLKSNLEYEEQLESNSLGLSMNEILDNTQASENETLSYLSKINSFTLSNGNIIKLSDEYKMRIIDLIIAEITINSWSLEKVPIKDCIENLKSQVPKEILLQCINIYSLKADQSTTTEKEQEEDYFKFNTNLLCIDRAKQLLLLSSKGDWQYETFMENWKDSLSFDLKPTFDILRGLAIINVNKGSTQRFVKYIDQSTLSLLPKNRFKELFQLSSRWTIDTIEPYINTIIPPKTSLEQFILTYSRAISSPNGEKTIVPRV</sequence>
<dbReference type="GO" id="GO:0000785">
    <property type="term" value="C:chromatin"/>
    <property type="evidence" value="ECO:0007669"/>
    <property type="project" value="TreeGrafter"/>
</dbReference>
<keyword evidence="2" id="KW-0235">DNA replication</keyword>
<keyword evidence="4" id="KW-1185">Reference proteome</keyword>
<dbReference type="OrthoDB" id="5199543at2759"/>
<evidence type="ECO:0000313" key="4">
    <source>
        <dbReference type="Proteomes" id="UP000695562"/>
    </source>
</evidence>
<dbReference type="PANTHER" id="PTHR13395:SF6">
    <property type="entry name" value="SISTER CHROMATID COHESION PROTEIN DCC1"/>
    <property type="match status" value="1"/>
</dbReference>
<gene>
    <name evidence="3" type="ORF">CYY_009189</name>
</gene>
<dbReference type="GO" id="GO:0006260">
    <property type="term" value="P:DNA replication"/>
    <property type="evidence" value="ECO:0007669"/>
    <property type="project" value="UniProtKB-KW"/>
</dbReference>
<evidence type="ECO:0000256" key="2">
    <source>
        <dbReference type="ARBA" id="ARBA00022705"/>
    </source>
</evidence>